<comment type="caution">
    <text evidence="1">The sequence shown here is derived from an EMBL/GenBank/DDBJ whole genome shotgun (WGS) entry which is preliminary data.</text>
</comment>
<protein>
    <submittedName>
        <fullName evidence="1">Uncharacterized protein</fullName>
    </submittedName>
</protein>
<accession>I4HEL0</accession>
<dbReference type="HOGENOM" id="CLU_2991611_0_0_3"/>
<dbReference type="EMBL" id="CAIM01000733">
    <property type="protein sequence ID" value="CCI20484.1"/>
    <property type="molecule type" value="Genomic_DNA"/>
</dbReference>
<sequence>MISQEKCYIEHFQKEGDCWVFTAYESDRIIHLNSLRVEVEIADIYNKVIFS</sequence>
<gene>
    <name evidence="1" type="ORF">MICAF_7590003</name>
</gene>
<proteinExistence type="predicted"/>
<evidence type="ECO:0000313" key="1">
    <source>
        <dbReference type="EMBL" id="CCI20484.1"/>
    </source>
</evidence>
<dbReference type="AlphaFoldDB" id="I4HEL0"/>
<organism evidence="1 2">
    <name type="scientific">Microcystis aeruginosa PCC 9807</name>
    <dbReference type="NCBI Taxonomy" id="1160283"/>
    <lineage>
        <taxon>Bacteria</taxon>
        <taxon>Bacillati</taxon>
        <taxon>Cyanobacteriota</taxon>
        <taxon>Cyanophyceae</taxon>
        <taxon>Oscillatoriophycideae</taxon>
        <taxon>Chroococcales</taxon>
        <taxon>Microcystaceae</taxon>
        <taxon>Microcystis</taxon>
    </lineage>
</organism>
<reference evidence="1 2" key="1">
    <citation type="submission" date="2012-04" db="EMBL/GenBank/DDBJ databases">
        <authorList>
            <person name="Genoscope - CEA"/>
        </authorList>
    </citation>
    <scope>NUCLEOTIDE SEQUENCE [LARGE SCALE GENOMIC DNA]</scope>
    <source>
        <strain evidence="1 2">9807</strain>
    </source>
</reference>
<name>I4HEL0_MICAE</name>
<evidence type="ECO:0000313" key="2">
    <source>
        <dbReference type="Proteomes" id="UP000003613"/>
    </source>
</evidence>
<dbReference type="Proteomes" id="UP000003613">
    <property type="component" value="Unassembled WGS sequence"/>
</dbReference>